<sequence length="156" mass="15898">MKNFIQKKLKDQKGMTLIELLAVIVIIAIIAAIAIPAIGNIIENSRVGAVKSDAINIINAAQLYKTESSAGTTVTLDQLEKAGLIDDAGSFESAVKTGTGAVTVNLTNNTLSGANSELSGIVLTFKDASIASINGLPNGAEKGGTSTPAGVTVTSR</sequence>
<dbReference type="NCBIfam" id="TIGR02532">
    <property type="entry name" value="IV_pilin_GFxxxE"/>
    <property type="match status" value="1"/>
</dbReference>
<accession>A0ABT7ZIG8</accession>
<keyword evidence="2" id="KW-0488">Methylation</keyword>
<dbReference type="Proteomes" id="UP001225873">
    <property type="component" value="Unassembled WGS sequence"/>
</dbReference>
<keyword evidence="5" id="KW-0812">Transmembrane</keyword>
<dbReference type="PRINTS" id="PR00813">
    <property type="entry name" value="BCTERIALGSPG"/>
</dbReference>
<dbReference type="InterPro" id="IPR000983">
    <property type="entry name" value="Bac_GSPG_pilin"/>
</dbReference>
<evidence type="ECO:0000313" key="6">
    <source>
        <dbReference type="EMBL" id="MDN3426938.1"/>
    </source>
</evidence>
<keyword evidence="5" id="KW-0472">Membrane</keyword>
<protein>
    <submittedName>
        <fullName evidence="6">Prepilin-type N-terminal cleavage/methylation domain-containing protein</fullName>
    </submittedName>
</protein>
<name>A0ABT7ZIG8_9BACL</name>
<dbReference type="EMBL" id="JASDCQ010000001">
    <property type="protein sequence ID" value="MDN3426938.1"/>
    <property type="molecule type" value="Genomic_DNA"/>
</dbReference>
<keyword evidence="7" id="KW-1185">Reference proteome</keyword>
<keyword evidence="5" id="KW-1133">Transmembrane helix</keyword>
<evidence type="ECO:0000256" key="1">
    <source>
        <dbReference type="ARBA" id="ARBA00004241"/>
    </source>
</evidence>
<evidence type="ECO:0000256" key="4">
    <source>
        <dbReference type="SAM" id="MobiDB-lite"/>
    </source>
</evidence>
<reference evidence="6 7" key="1">
    <citation type="submission" date="2023-03" db="EMBL/GenBank/DDBJ databases">
        <authorList>
            <person name="Uniacke-Lowe S."/>
            <person name="Ross P."/>
            <person name="Hill C."/>
        </authorList>
    </citation>
    <scope>NUCLEOTIDE SEQUENCE [LARGE SCALE GENOMIC DNA]</scope>
    <source>
        <strain evidence="6 7">APC 4016</strain>
    </source>
</reference>
<evidence type="ECO:0000256" key="2">
    <source>
        <dbReference type="ARBA" id="ARBA00022481"/>
    </source>
</evidence>
<dbReference type="Pfam" id="PF07963">
    <property type="entry name" value="N_methyl"/>
    <property type="match status" value="1"/>
</dbReference>
<feature type="compositionally biased region" description="Polar residues" evidence="4">
    <location>
        <begin position="144"/>
        <end position="156"/>
    </location>
</feature>
<comment type="subcellular location">
    <subcellularLocation>
        <location evidence="1">Cell surface</location>
    </subcellularLocation>
</comment>
<gene>
    <name evidence="6" type="ORF">QMA01_06490</name>
</gene>
<comment type="caution">
    <text evidence="6">The sequence shown here is derived from an EMBL/GenBank/DDBJ whole genome shotgun (WGS) entry which is preliminary data.</text>
</comment>
<keyword evidence="3" id="KW-0178">Competence</keyword>
<dbReference type="PROSITE" id="PS00409">
    <property type="entry name" value="PROKAR_NTER_METHYL"/>
    <property type="match status" value="1"/>
</dbReference>
<dbReference type="InterPro" id="IPR045584">
    <property type="entry name" value="Pilin-like"/>
</dbReference>
<dbReference type="SUPFAM" id="SSF54523">
    <property type="entry name" value="Pili subunits"/>
    <property type="match status" value="1"/>
</dbReference>
<dbReference type="RefSeq" id="WP_290214558.1">
    <property type="nucleotide sequence ID" value="NZ_JASDCQ010000001.1"/>
</dbReference>
<evidence type="ECO:0000256" key="5">
    <source>
        <dbReference type="SAM" id="Phobius"/>
    </source>
</evidence>
<feature type="transmembrane region" description="Helical" evidence="5">
    <location>
        <begin position="20"/>
        <end position="42"/>
    </location>
</feature>
<evidence type="ECO:0000313" key="7">
    <source>
        <dbReference type="Proteomes" id="UP001225873"/>
    </source>
</evidence>
<feature type="region of interest" description="Disordered" evidence="4">
    <location>
        <begin position="136"/>
        <end position="156"/>
    </location>
</feature>
<dbReference type="Gene3D" id="3.30.700.10">
    <property type="entry name" value="Glycoprotein, Type 4 Pilin"/>
    <property type="match status" value="1"/>
</dbReference>
<evidence type="ECO:0000256" key="3">
    <source>
        <dbReference type="ARBA" id="ARBA00023287"/>
    </source>
</evidence>
<proteinExistence type="predicted"/>
<dbReference type="InterPro" id="IPR012902">
    <property type="entry name" value="N_methyl_site"/>
</dbReference>
<organism evidence="6 7">
    <name type="scientific">Planococcus notacanthi</name>
    <dbReference type="NCBI Taxonomy" id="3035188"/>
    <lineage>
        <taxon>Bacteria</taxon>
        <taxon>Bacillati</taxon>
        <taxon>Bacillota</taxon>
        <taxon>Bacilli</taxon>
        <taxon>Bacillales</taxon>
        <taxon>Caryophanaceae</taxon>
        <taxon>Planococcus</taxon>
    </lineage>
</organism>